<comment type="caution">
    <text evidence="2">The sequence shown here is derived from an EMBL/GenBank/DDBJ whole genome shotgun (WGS) entry which is preliminary data.</text>
</comment>
<dbReference type="STRING" id="231916.A0A409VRV4"/>
<evidence type="ECO:0000313" key="3">
    <source>
        <dbReference type="Proteomes" id="UP000284706"/>
    </source>
</evidence>
<evidence type="ECO:0000256" key="1">
    <source>
        <dbReference type="SAM" id="MobiDB-lite"/>
    </source>
</evidence>
<dbReference type="OrthoDB" id="2886770at2759"/>
<name>A0A409VRV4_9AGAR</name>
<dbReference type="AlphaFoldDB" id="A0A409VRV4"/>
<dbReference type="SUPFAM" id="SSF81383">
    <property type="entry name" value="F-box domain"/>
    <property type="match status" value="1"/>
</dbReference>
<feature type="compositionally biased region" description="Pro residues" evidence="1">
    <location>
        <begin position="19"/>
        <end position="28"/>
    </location>
</feature>
<dbReference type="EMBL" id="NHYE01005583">
    <property type="protein sequence ID" value="PPQ68994.1"/>
    <property type="molecule type" value="Genomic_DNA"/>
</dbReference>
<evidence type="ECO:0000313" key="2">
    <source>
        <dbReference type="EMBL" id="PPQ68994.1"/>
    </source>
</evidence>
<reference evidence="2 3" key="1">
    <citation type="journal article" date="2018" name="Evol. Lett.">
        <title>Horizontal gene cluster transfer increased hallucinogenic mushroom diversity.</title>
        <authorList>
            <person name="Reynolds H.T."/>
            <person name="Vijayakumar V."/>
            <person name="Gluck-Thaler E."/>
            <person name="Korotkin H.B."/>
            <person name="Matheny P.B."/>
            <person name="Slot J.C."/>
        </authorList>
    </citation>
    <scope>NUCLEOTIDE SEQUENCE [LARGE SCALE GENOMIC DNA]</scope>
    <source>
        <strain evidence="2 3">SRW20</strain>
    </source>
</reference>
<feature type="region of interest" description="Disordered" evidence="1">
    <location>
        <begin position="1"/>
        <end position="35"/>
    </location>
</feature>
<dbReference type="InterPro" id="IPR036047">
    <property type="entry name" value="F-box-like_dom_sf"/>
</dbReference>
<proteinExistence type="predicted"/>
<gene>
    <name evidence="2" type="ORF">CVT26_001928</name>
</gene>
<keyword evidence="3" id="KW-1185">Reference proteome</keyword>
<dbReference type="Proteomes" id="UP000284706">
    <property type="component" value="Unassembled WGS sequence"/>
</dbReference>
<dbReference type="SUPFAM" id="SSF52058">
    <property type="entry name" value="L domain-like"/>
    <property type="match status" value="1"/>
</dbReference>
<feature type="compositionally biased region" description="Low complexity" evidence="1">
    <location>
        <begin position="1"/>
        <end position="18"/>
    </location>
</feature>
<accession>A0A409VRV4</accession>
<dbReference type="InParanoid" id="A0A409VRV4"/>
<dbReference type="InterPro" id="IPR032675">
    <property type="entry name" value="LRR_dom_sf"/>
</dbReference>
<protein>
    <submittedName>
        <fullName evidence="2">Uncharacterized protein</fullName>
    </submittedName>
</protein>
<organism evidence="2 3">
    <name type="scientific">Gymnopilus dilepis</name>
    <dbReference type="NCBI Taxonomy" id="231916"/>
    <lineage>
        <taxon>Eukaryota</taxon>
        <taxon>Fungi</taxon>
        <taxon>Dikarya</taxon>
        <taxon>Basidiomycota</taxon>
        <taxon>Agaricomycotina</taxon>
        <taxon>Agaricomycetes</taxon>
        <taxon>Agaricomycetidae</taxon>
        <taxon>Agaricales</taxon>
        <taxon>Agaricineae</taxon>
        <taxon>Hymenogastraceae</taxon>
        <taxon>Gymnopilus</taxon>
    </lineage>
</organism>
<dbReference type="Gene3D" id="3.80.10.10">
    <property type="entry name" value="Ribonuclease Inhibitor"/>
    <property type="match status" value="1"/>
</dbReference>
<sequence>MPRYASSPSSWDSEVDSPPLTPLTPSPPSYSHGPAPGPSRILPIELLSEIFLLCVDHRMDVRNTIQIPLLLSSICSRWRDAAINNPLLWSRLYIALRGVGSASTSTSTSKHNNNKKEKDKCAGLVDAWLARSGACPLTIYVFWEEGPFADTHVVLEKLMAHSERWKTMFFYLPYRAFRAFAAVRNRLPMLTELSLGTDDDVSLPLPSGSASPSYFDMFEIAPRLRSLECVNFSPTILRFPWAQLEEIPLVSGNIADCLDILHRGSRLSKISVIFVEGGPAPSIGVGQHPRINHTHLTSLTIMSPPWNEIIDLGPLFPHLTLPRLESLTLCNLHSPRTFGAESQFTQFLARLHGLRTLHLRKTALPDDQLVEGLKHLTSLTSLIVLSSAPGGGRSTRAGAGDGDGEADLTVTRYLLEALTRNFFSSSPADGMLLPHLRKLELTVSAAAARELDVFIDMLQSRLRGDDFKGDKLSGAHLTEDDEGLARLEHVKVRPAVELDAEFLIRLIELRDYGLDVEVEVEDVAPAEEYE</sequence>